<dbReference type="RefSeq" id="WP_220164300.1">
    <property type="nucleotide sequence ID" value="NZ_CP080507.1"/>
</dbReference>
<dbReference type="AlphaFoldDB" id="A0A8F9XH34"/>
<dbReference type="EMBL" id="CP080507">
    <property type="protein sequence ID" value="QYM79882.1"/>
    <property type="molecule type" value="Genomic_DNA"/>
</dbReference>
<sequence>MNRPDPLQPWWRLTAAARRAPIARDEAMPYGFATRVVARAFADMPVASTSLFTQLSWRAFGVAAALALGFLAVNFQSLTQQQPIEDTVLNADPVSAVLDLSSGS</sequence>
<protein>
    <submittedName>
        <fullName evidence="1">Uncharacterized protein</fullName>
    </submittedName>
</protein>
<name>A0A8F9XH34_9BACT</name>
<organism evidence="1 2">
    <name type="scientific">Horticoccus luteus</name>
    <dbReference type="NCBI Taxonomy" id="2862869"/>
    <lineage>
        <taxon>Bacteria</taxon>
        <taxon>Pseudomonadati</taxon>
        <taxon>Verrucomicrobiota</taxon>
        <taxon>Opitutia</taxon>
        <taxon>Opitutales</taxon>
        <taxon>Opitutaceae</taxon>
        <taxon>Horticoccus</taxon>
    </lineage>
</organism>
<dbReference type="KEGG" id="ole:K0B96_04490"/>
<gene>
    <name evidence="1" type="ORF">K0B96_04490</name>
</gene>
<proteinExistence type="predicted"/>
<evidence type="ECO:0000313" key="1">
    <source>
        <dbReference type="EMBL" id="QYM79882.1"/>
    </source>
</evidence>
<evidence type="ECO:0000313" key="2">
    <source>
        <dbReference type="Proteomes" id="UP000825051"/>
    </source>
</evidence>
<accession>A0A8F9XH34</accession>
<keyword evidence="2" id="KW-1185">Reference proteome</keyword>
<dbReference type="Proteomes" id="UP000825051">
    <property type="component" value="Chromosome"/>
</dbReference>
<reference evidence="1" key="1">
    <citation type="submission" date="2021-08" db="EMBL/GenBank/DDBJ databases">
        <title>Genome of a novel bacterium of the phylum Verrucomicrobia, Oleiharenicola sp. KSB-15.</title>
        <authorList>
            <person name="Chung J.-H."/>
            <person name="Ahn J.-H."/>
            <person name="Yoon Y."/>
            <person name="Kim D.-Y."/>
            <person name="An S.-H."/>
            <person name="Park I."/>
            <person name="Yeon J."/>
        </authorList>
    </citation>
    <scope>NUCLEOTIDE SEQUENCE</scope>
    <source>
        <strain evidence="1">KSB-15</strain>
    </source>
</reference>